<reference evidence="1 2" key="1">
    <citation type="submission" date="2019-09" db="EMBL/GenBank/DDBJ databases">
        <title>Draft genome of the ectomycorrhizal ascomycete Sphaerosporella brunnea.</title>
        <authorList>
            <consortium name="DOE Joint Genome Institute"/>
            <person name="Benucci G.M."/>
            <person name="Marozzi G."/>
            <person name="Antonielli L."/>
            <person name="Sanchez S."/>
            <person name="Marco P."/>
            <person name="Wang X."/>
            <person name="Falini L.B."/>
            <person name="Barry K."/>
            <person name="Haridas S."/>
            <person name="Lipzen A."/>
            <person name="Labutti K."/>
            <person name="Grigoriev I.V."/>
            <person name="Murat C."/>
            <person name="Martin F."/>
            <person name="Albertini E."/>
            <person name="Donnini D."/>
            <person name="Bonito G."/>
        </authorList>
    </citation>
    <scope>NUCLEOTIDE SEQUENCE [LARGE SCALE GENOMIC DNA]</scope>
    <source>
        <strain evidence="1 2">Sb_GMNB300</strain>
    </source>
</reference>
<dbReference type="Proteomes" id="UP000326924">
    <property type="component" value="Unassembled WGS sequence"/>
</dbReference>
<protein>
    <submittedName>
        <fullName evidence="1">Uncharacterized protein</fullName>
    </submittedName>
</protein>
<accession>A0A5J5EH82</accession>
<dbReference type="AlphaFoldDB" id="A0A5J5EH82"/>
<keyword evidence="2" id="KW-1185">Reference proteome</keyword>
<dbReference type="EMBL" id="VXIS01000328">
    <property type="protein sequence ID" value="KAA8894584.1"/>
    <property type="molecule type" value="Genomic_DNA"/>
</dbReference>
<evidence type="ECO:0000313" key="2">
    <source>
        <dbReference type="Proteomes" id="UP000326924"/>
    </source>
</evidence>
<organism evidence="1 2">
    <name type="scientific">Sphaerosporella brunnea</name>
    <dbReference type="NCBI Taxonomy" id="1250544"/>
    <lineage>
        <taxon>Eukaryota</taxon>
        <taxon>Fungi</taxon>
        <taxon>Dikarya</taxon>
        <taxon>Ascomycota</taxon>
        <taxon>Pezizomycotina</taxon>
        <taxon>Pezizomycetes</taxon>
        <taxon>Pezizales</taxon>
        <taxon>Pyronemataceae</taxon>
        <taxon>Sphaerosporella</taxon>
    </lineage>
</organism>
<sequence>MRPIRSVDRSLAGRLKQDWEASPARSGITLAQPLGLGPRCTTPSTNVKSRVLQLTVNKRINNAQLTNKVPGCAMPQTRLSTARWRSSEPVFLRKNHSPSFPDPMADIRTLGHPNATNPSDARSGLAGHHFERSNSFDVLLPPARRNLPCLGALSSPRPPAASSLCCTGFPSLPPWDPIPHSFTLSFPNTCTIRSLYSLTLSSLALFLPPSHPSPLLFSPSLVPAIPLSSTHELLPFVAFLIAFTPLRSPSTQPLPRYFL</sequence>
<comment type="caution">
    <text evidence="1">The sequence shown here is derived from an EMBL/GenBank/DDBJ whole genome shotgun (WGS) entry which is preliminary data.</text>
</comment>
<name>A0A5J5EH82_9PEZI</name>
<gene>
    <name evidence="1" type="ORF">FN846DRAFT_401769</name>
</gene>
<evidence type="ECO:0000313" key="1">
    <source>
        <dbReference type="EMBL" id="KAA8894584.1"/>
    </source>
</evidence>
<dbReference type="InParanoid" id="A0A5J5EH82"/>
<proteinExistence type="predicted"/>